<dbReference type="CTD" id="20210802"/>
<dbReference type="AlphaFoldDB" id="T1FPQ5"/>
<dbReference type="EMBL" id="KB095811">
    <property type="protein sequence ID" value="ESO13230.1"/>
    <property type="molecule type" value="Genomic_DNA"/>
</dbReference>
<proteinExistence type="predicted"/>
<reference evidence="4" key="1">
    <citation type="submission" date="2012-12" db="EMBL/GenBank/DDBJ databases">
        <authorList>
            <person name="Hellsten U."/>
            <person name="Grimwood J."/>
            <person name="Chapman J.A."/>
            <person name="Shapiro H."/>
            <person name="Aerts A."/>
            <person name="Otillar R.P."/>
            <person name="Terry A.Y."/>
            <person name="Boore J.L."/>
            <person name="Simakov O."/>
            <person name="Marletaz F."/>
            <person name="Cho S.-J."/>
            <person name="Edsinger-Gonzales E."/>
            <person name="Havlak P."/>
            <person name="Kuo D.-H."/>
            <person name="Larsson T."/>
            <person name="Lv J."/>
            <person name="Arendt D."/>
            <person name="Savage R."/>
            <person name="Osoegawa K."/>
            <person name="de Jong P."/>
            <person name="Lindberg D.R."/>
            <person name="Seaver E.C."/>
            <person name="Weisblat D.A."/>
            <person name="Putnam N.H."/>
            <person name="Grigoriev I.V."/>
            <person name="Rokhsar D.S."/>
        </authorList>
    </citation>
    <scope>NUCLEOTIDE SEQUENCE</scope>
</reference>
<protein>
    <submittedName>
        <fullName evidence="2 3">Uncharacterized protein</fullName>
    </submittedName>
</protein>
<evidence type="ECO:0000313" key="3">
    <source>
        <dbReference type="EnsemblMetazoa" id="HelroP188173"/>
    </source>
</evidence>
<feature type="compositionally biased region" description="Polar residues" evidence="1">
    <location>
        <begin position="83"/>
        <end position="93"/>
    </location>
</feature>
<dbReference type="HOGENOM" id="CLU_1012926_0_0_1"/>
<reference evidence="2 4" key="2">
    <citation type="journal article" date="2013" name="Nature">
        <title>Insights into bilaterian evolution from three spiralian genomes.</title>
        <authorList>
            <person name="Simakov O."/>
            <person name="Marletaz F."/>
            <person name="Cho S.J."/>
            <person name="Edsinger-Gonzales E."/>
            <person name="Havlak P."/>
            <person name="Hellsten U."/>
            <person name="Kuo D.H."/>
            <person name="Larsson T."/>
            <person name="Lv J."/>
            <person name="Arendt D."/>
            <person name="Savage R."/>
            <person name="Osoegawa K."/>
            <person name="de Jong P."/>
            <person name="Grimwood J."/>
            <person name="Chapman J.A."/>
            <person name="Shapiro H."/>
            <person name="Aerts A."/>
            <person name="Otillar R.P."/>
            <person name="Terry A.Y."/>
            <person name="Boore J.L."/>
            <person name="Grigoriev I.V."/>
            <person name="Lindberg D.R."/>
            <person name="Seaver E.C."/>
            <person name="Weisblat D.A."/>
            <person name="Putnam N.H."/>
            <person name="Rokhsar D.S."/>
        </authorList>
    </citation>
    <scope>NUCLEOTIDE SEQUENCE</scope>
</reference>
<reference evidence="3" key="3">
    <citation type="submission" date="2015-06" db="UniProtKB">
        <authorList>
            <consortium name="EnsemblMetazoa"/>
        </authorList>
    </citation>
    <scope>IDENTIFICATION</scope>
</reference>
<dbReference type="Proteomes" id="UP000015101">
    <property type="component" value="Unassembled WGS sequence"/>
</dbReference>
<dbReference type="KEGG" id="hro:HELRODRAFT_188173"/>
<gene>
    <name evidence="3" type="primary">20210802</name>
    <name evidence="2" type="ORF">HELRODRAFT_188173</name>
</gene>
<dbReference type="GeneID" id="20210802"/>
<accession>T1FPQ5</accession>
<evidence type="ECO:0000313" key="2">
    <source>
        <dbReference type="EMBL" id="ESO13230.1"/>
    </source>
</evidence>
<name>T1FPQ5_HELRO</name>
<sequence length="275" mass="30503">MHPRRTVDAVFNQNSSRSPNRKSSDGKRRGTMGSDEQTIGIPTEYGSGNYYTISGADAGYLKDSISKNYHLQPVRESERHPATMSTSLTSSSGHQKKHGLFSKKDPKRETSPTPAGAPPSQLRNTPSPHSRHHSGPNSKQHSGGKVKHFIDSFRHKTKSNACDCPEISSVSSAEAHHCCETGESRFTVTAAGTVAESSPRHIHPNQHFHHPAVRQMSALSPSLEIGPDQYLEMHHRHRTQSDTTKLLLARKQARDRFVCLGRIWIRVNLCITHIA</sequence>
<dbReference type="InParanoid" id="T1FPQ5"/>
<keyword evidence="4" id="KW-1185">Reference proteome</keyword>
<dbReference type="EnsemblMetazoa" id="HelroT188173">
    <property type="protein sequence ID" value="HelroP188173"/>
    <property type="gene ID" value="HelroG188173"/>
</dbReference>
<evidence type="ECO:0000313" key="4">
    <source>
        <dbReference type="Proteomes" id="UP000015101"/>
    </source>
</evidence>
<feature type="region of interest" description="Disordered" evidence="1">
    <location>
        <begin position="1"/>
        <end position="49"/>
    </location>
</feature>
<evidence type="ECO:0000256" key="1">
    <source>
        <dbReference type="SAM" id="MobiDB-lite"/>
    </source>
</evidence>
<dbReference type="RefSeq" id="XP_009009950.1">
    <property type="nucleotide sequence ID" value="XM_009011702.1"/>
</dbReference>
<feature type="region of interest" description="Disordered" evidence="1">
    <location>
        <begin position="72"/>
        <end position="145"/>
    </location>
</feature>
<organism evidence="3 4">
    <name type="scientific">Helobdella robusta</name>
    <name type="common">Californian leech</name>
    <dbReference type="NCBI Taxonomy" id="6412"/>
    <lineage>
        <taxon>Eukaryota</taxon>
        <taxon>Metazoa</taxon>
        <taxon>Spiralia</taxon>
        <taxon>Lophotrochozoa</taxon>
        <taxon>Annelida</taxon>
        <taxon>Clitellata</taxon>
        <taxon>Hirudinea</taxon>
        <taxon>Rhynchobdellida</taxon>
        <taxon>Glossiphoniidae</taxon>
        <taxon>Helobdella</taxon>
    </lineage>
</organism>
<dbReference type="EMBL" id="AMQM01000400">
    <property type="status" value="NOT_ANNOTATED_CDS"/>
    <property type="molecule type" value="Genomic_DNA"/>
</dbReference>